<dbReference type="EMBL" id="QXFZ01000124">
    <property type="protein sequence ID" value="KAE9131733.1"/>
    <property type="molecule type" value="Genomic_DNA"/>
</dbReference>
<dbReference type="Proteomes" id="UP000441208">
    <property type="component" value="Unassembled WGS sequence"/>
</dbReference>
<evidence type="ECO:0000313" key="10">
    <source>
        <dbReference type="EMBL" id="KAE9251033.1"/>
    </source>
</evidence>
<evidence type="ECO:0000313" key="4">
    <source>
        <dbReference type="EMBL" id="KAE9015746.1"/>
    </source>
</evidence>
<evidence type="ECO:0000313" key="20">
    <source>
        <dbReference type="Proteomes" id="UP000476176"/>
    </source>
</evidence>
<feature type="region of interest" description="Disordered" evidence="1">
    <location>
        <begin position="47"/>
        <end position="100"/>
    </location>
</feature>
<evidence type="ECO:0000313" key="12">
    <source>
        <dbReference type="EMBL" id="KAE9335958.1"/>
    </source>
</evidence>
<dbReference type="Proteomes" id="UP000437068">
    <property type="component" value="Unassembled WGS sequence"/>
</dbReference>
<dbReference type="Proteomes" id="UP000460718">
    <property type="component" value="Unassembled WGS sequence"/>
</dbReference>
<dbReference type="Proteomes" id="UP000429523">
    <property type="component" value="Unassembled WGS sequence"/>
</dbReference>
<dbReference type="EMBL" id="QXFW01000333">
    <property type="protein sequence ID" value="KAE9015746.1"/>
    <property type="molecule type" value="Genomic_DNA"/>
</dbReference>
<evidence type="ECO:0000256" key="1">
    <source>
        <dbReference type="SAM" id="MobiDB-lite"/>
    </source>
</evidence>
<evidence type="ECO:0000313" key="16">
    <source>
        <dbReference type="Proteomes" id="UP000440367"/>
    </source>
</evidence>
<dbReference type="EMBL" id="QXFY01000773">
    <property type="protein sequence ID" value="KAE9335958.1"/>
    <property type="molecule type" value="Genomic_DNA"/>
</dbReference>
<name>A0A6A4E3G2_9STRA</name>
<evidence type="ECO:0000313" key="15">
    <source>
        <dbReference type="Proteomes" id="UP000437068"/>
    </source>
</evidence>
<evidence type="ECO:0000313" key="3">
    <source>
        <dbReference type="EMBL" id="KAE8944835.1"/>
    </source>
</evidence>
<dbReference type="EMBL" id="QXGF01000185">
    <property type="protein sequence ID" value="KAE8944835.1"/>
    <property type="molecule type" value="Genomic_DNA"/>
</dbReference>
<evidence type="ECO:0000313" key="5">
    <source>
        <dbReference type="EMBL" id="KAE9127908.1"/>
    </source>
</evidence>
<evidence type="ECO:0000313" key="7">
    <source>
        <dbReference type="EMBL" id="KAE9145440.1"/>
    </source>
</evidence>
<evidence type="ECO:0000313" key="13">
    <source>
        <dbReference type="Proteomes" id="UP000429523"/>
    </source>
</evidence>
<dbReference type="Proteomes" id="UP000440367">
    <property type="component" value="Unassembled WGS sequence"/>
</dbReference>
<gene>
    <name evidence="11" type="ORF">PF001_g7713</name>
    <name evidence="10" type="ORF">PF002_g4479</name>
    <name evidence="9" type="ORF">PF004_g9594</name>
    <name evidence="8" type="ORF">PF005_g2560</name>
    <name evidence="7" type="ORF">PF006_g9700</name>
    <name evidence="6" type="ORF">PF007_g4004</name>
    <name evidence="12" type="ORF">PF008_g13247</name>
    <name evidence="3" type="ORF">PF009_g5506</name>
    <name evidence="5" type="ORF">PF010_g4712</name>
    <name evidence="4" type="ORF">PF011_g7471</name>
</gene>
<evidence type="ECO:0000313" key="11">
    <source>
        <dbReference type="EMBL" id="KAE9315632.1"/>
    </source>
</evidence>
<dbReference type="EMBL" id="QXGC01000476">
    <property type="protein sequence ID" value="KAE9233628.1"/>
    <property type="molecule type" value="Genomic_DNA"/>
</dbReference>
<dbReference type="AlphaFoldDB" id="A0A6A4E3G2"/>
<dbReference type="EMBL" id="QXGB01000070">
    <property type="protein sequence ID" value="KAE9232873.1"/>
    <property type="molecule type" value="Genomic_DNA"/>
</dbReference>
<reference evidence="13 14" key="1">
    <citation type="submission" date="2018-08" db="EMBL/GenBank/DDBJ databases">
        <title>Genomic investigation of the strawberry pathogen Phytophthora fragariae indicates pathogenicity is determined by transcriptional variation in three key races.</title>
        <authorList>
            <person name="Adams T.M."/>
            <person name="Armitage A.D."/>
            <person name="Sobczyk M.K."/>
            <person name="Bates H.J."/>
            <person name="Dunwell J.M."/>
            <person name="Nellist C.F."/>
            <person name="Harrison R.J."/>
        </authorList>
    </citation>
    <scope>NUCLEOTIDE SEQUENCE [LARGE SCALE GENOMIC DNA]</scope>
    <source>
        <strain evidence="11 15">A4</strain>
        <strain evidence="10 16">BC-1</strain>
        <strain evidence="9 20">BC-23</strain>
        <strain evidence="8 14">NOV-27</strain>
        <strain evidence="7 17">NOV-5</strain>
        <strain evidence="6 18">NOV-71</strain>
        <strain evidence="12 21">NOV-77</strain>
        <strain evidence="3 13">NOV-9</strain>
        <strain evidence="5 22">ONT-3</strain>
        <strain evidence="4 19">SCRP245</strain>
    </source>
</reference>
<evidence type="ECO:0000313" key="19">
    <source>
        <dbReference type="Proteomes" id="UP000460718"/>
    </source>
</evidence>
<evidence type="ECO:0000313" key="9">
    <source>
        <dbReference type="EMBL" id="KAE9233628.1"/>
    </source>
</evidence>
<evidence type="ECO:0000313" key="14">
    <source>
        <dbReference type="Proteomes" id="UP000433483"/>
    </source>
</evidence>
<feature type="signal peptide" evidence="2">
    <location>
        <begin position="1"/>
        <end position="29"/>
    </location>
</feature>
<keyword evidence="2" id="KW-0732">Signal</keyword>
<evidence type="ECO:0008006" key="23">
    <source>
        <dbReference type="Google" id="ProtNLM"/>
    </source>
</evidence>
<sequence>MILSTMASPKNPYLVWVGFACSWIACVHAAERARIDADAGRVVRQPHNHARGAVAHETEGDGPYAVDRGFDPRSGQKVSGDQDPRRGTSLMAQAVRAPRH</sequence>
<protein>
    <recommendedName>
        <fullName evidence="23">RxLR effector protein</fullName>
    </recommendedName>
</protein>
<dbReference type="Proteomes" id="UP000433483">
    <property type="component" value="Unassembled WGS sequence"/>
</dbReference>
<evidence type="ECO:0000256" key="2">
    <source>
        <dbReference type="SAM" id="SignalP"/>
    </source>
</evidence>
<evidence type="ECO:0000313" key="21">
    <source>
        <dbReference type="Proteomes" id="UP000486351"/>
    </source>
</evidence>
<dbReference type="Proteomes" id="UP000486351">
    <property type="component" value="Unassembled WGS sequence"/>
</dbReference>
<accession>A0A6A4E3G2</accession>
<comment type="caution">
    <text evidence="11">The sequence shown here is derived from an EMBL/GenBank/DDBJ whole genome shotgun (WGS) entry which is preliminary data.</text>
</comment>
<evidence type="ECO:0000313" key="6">
    <source>
        <dbReference type="EMBL" id="KAE9131733.1"/>
    </source>
</evidence>
<dbReference type="Proteomes" id="UP000476176">
    <property type="component" value="Unassembled WGS sequence"/>
</dbReference>
<dbReference type="EMBL" id="QXGE01000334">
    <property type="protein sequence ID" value="KAE9315632.1"/>
    <property type="molecule type" value="Genomic_DNA"/>
</dbReference>
<dbReference type="EMBL" id="QXFX01000167">
    <property type="protein sequence ID" value="KAE9127908.1"/>
    <property type="molecule type" value="Genomic_DNA"/>
</dbReference>
<evidence type="ECO:0000313" key="22">
    <source>
        <dbReference type="Proteomes" id="UP000488956"/>
    </source>
</evidence>
<evidence type="ECO:0000313" key="17">
    <source>
        <dbReference type="Proteomes" id="UP000440732"/>
    </source>
</evidence>
<evidence type="ECO:0000313" key="18">
    <source>
        <dbReference type="Proteomes" id="UP000441208"/>
    </source>
</evidence>
<dbReference type="EMBL" id="QXGA01000470">
    <property type="protein sequence ID" value="KAE9145440.1"/>
    <property type="molecule type" value="Genomic_DNA"/>
</dbReference>
<evidence type="ECO:0000313" key="8">
    <source>
        <dbReference type="EMBL" id="KAE9232873.1"/>
    </source>
</evidence>
<feature type="chain" id="PRO_5036167469" description="RxLR effector protein" evidence="2">
    <location>
        <begin position="30"/>
        <end position="100"/>
    </location>
</feature>
<dbReference type="Proteomes" id="UP000488956">
    <property type="component" value="Unassembled WGS sequence"/>
</dbReference>
<dbReference type="Proteomes" id="UP000440732">
    <property type="component" value="Unassembled WGS sequence"/>
</dbReference>
<proteinExistence type="predicted"/>
<organism evidence="11 15">
    <name type="scientific">Phytophthora fragariae</name>
    <dbReference type="NCBI Taxonomy" id="53985"/>
    <lineage>
        <taxon>Eukaryota</taxon>
        <taxon>Sar</taxon>
        <taxon>Stramenopiles</taxon>
        <taxon>Oomycota</taxon>
        <taxon>Peronosporomycetes</taxon>
        <taxon>Peronosporales</taxon>
        <taxon>Peronosporaceae</taxon>
        <taxon>Phytophthora</taxon>
    </lineage>
</organism>
<dbReference type="EMBL" id="QXGD01000139">
    <property type="protein sequence ID" value="KAE9251033.1"/>
    <property type="molecule type" value="Genomic_DNA"/>
</dbReference>
<keyword evidence="14" id="KW-1185">Reference proteome</keyword>